<dbReference type="AlphaFoldDB" id="A0A3S3V777"/>
<feature type="domain" description="Glycosyl transferase family 1" evidence="1">
    <location>
        <begin position="203"/>
        <end position="335"/>
    </location>
</feature>
<evidence type="ECO:0000313" key="4">
    <source>
        <dbReference type="Proteomes" id="UP000286701"/>
    </source>
</evidence>
<dbReference type="NCBIfam" id="NF046085">
    <property type="entry name" value="XrtY_assoc_Gly1"/>
    <property type="match status" value="1"/>
</dbReference>
<dbReference type="Pfam" id="PF00534">
    <property type="entry name" value="Glycos_transf_1"/>
    <property type="match status" value="1"/>
</dbReference>
<keyword evidence="3" id="KW-0808">Transferase</keyword>
<feature type="domain" description="Glycosyltransferase subfamily 4-like N-terminal" evidence="2">
    <location>
        <begin position="17"/>
        <end position="183"/>
    </location>
</feature>
<evidence type="ECO:0000259" key="1">
    <source>
        <dbReference type="Pfam" id="PF00534"/>
    </source>
</evidence>
<dbReference type="Proteomes" id="UP000286701">
    <property type="component" value="Unassembled WGS sequence"/>
</dbReference>
<sequence>MKILHITAAYKPAVIYGGPTMSVATLCEELSKAGVSVQVFTTTANGAQELAVDTAVQLNVDGVPVIYFTRITKDHTHFSPGLLKALWKKATEFDAIHIHAWWNLVSMLSCAIALARKVPVVVSPRGMLSAYSFNNKNIGAKRLIHKIMGESLLNKSHIHTTSNYESQAVINLVKPLSITALPNFVKLPNPGVIDQSTCGGVLKLLFFSRIEEKKGLDILLKALKFLTLTYHLTIAGDGEEEYINYLKTLTRGVEDKITWAGFYGADKFELLQQHHLLVLPSHDENFGNVVIESLGVGTAVLVSEAVGLAGYVRENNFGWICQTNAQSVSDTINNIGASGLAALTNIRQTAPAIVRNDFTGTALAQKYINFYQQLIKA</sequence>
<proteinExistence type="predicted"/>
<dbReference type="PANTHER" id="PTHR12526:SF637">
    <property type="entry name" value="GLYCOSYLTRANSFERASE EPSF-RELATED"/>
    <property type="match status" value="1"/>
</dbReference>
<keyword evidence="4" id="KW-1185">Reference proteome</keyword>
<accession>A0A3S3V777</accession>
<reference evidence="3 4" key="1">
    <citation type="submission" date="2019-01" db="EMBL/GenBank/DDBJ databases">
        <title>Mucilaginibacter antarcticum sp. nov., isolated from antarctic soil.</title>
        <authorList>
            <person name="Yan Y.-Q."/>
            <person name="Du Z.-J."/>
        </authorList>
    </citation>
    <scope>NUCLEOTIDE SEQUENCE [LARGE SCALE GENOMIC DNA]</scope>
    <source>
        <strain evidence="3 4">F01003</strain>
    </source>
</reference>
<dbReference type="RefSeq" id="WP_128531850.1">
    <property type="nucleotide sequence ID" value="NZ_SBIW01000001.1"/>
</dbReference>
<comment type="caution">
    <text evidence="3">The sequence shown here is derived from an EMBL/GenBank/DDBJ whole genome shotgun (WGS) entry which is preliminary data.</text>
</comment>
<dbReference type="InterPro" id="IPR028098">
    <property type="entry name" value="Glyco_trans_4-like_N"/>
</dbReference>
<dbReference type="OrthoDB" id="9790710at2"/>
<evidence type="ECO:0000313" key="3">
    <source>
        <dbReference type="EMBL" id="RWY57344.1"/>
    </source>
</evidence>
<dbReference type="PANTHER" id="PTHR12526">
    <property type="entry name" value="GLYCOSYLTRANSFERASE"/>
    <property type="match status" value="1"/>
</dbReference>
<dbReference type="Pfam" id="PF13579">
    <property type="entry name" value="Glyco_trans_4_4"/>
    <property type="match status" value="1"/>
</dbReference>
<protein>
    <submittedName>
        <fullName evidence="3">Glycosyltransferase</fullName>
    </submittedName>
</protein>
<dbReference type="GO" id="GO:0016757">
    <property type="term" value="F:glycosyltransferase activity"/>
    <property type="evidence" value="ECO:0007669"/>
    <property type="project" value="InterPro"/>
</dbReference>
<organism evidence="3 4">
    <name type="scientific">Mucilaginibacter gilvus</name>
    <dbReference type="NCBI Taxonomy" id="2305909"/>
    <lineage>
        <taxon>Bacteria</taxon>
        <taxon>Pseudomonadati</taxon>
        <taxon>Bacteroidota</taxon>
        <taxon>Sphingobacteriia</taxon>
        <taxon>Sphingobacteriales</taxon>
        <taxon>Sphingobacteriaceae</taxon>
        <taxon>Mucilaginibacter</taxon>
    </lineage>
</organism>
<evidence type="ECO:0000259" key="2">
    <source>
        <dbReference type="Pfam" id="PF13579"/>
    </source>
</evidence>
<dbReference type="InterPro" id="IPR001296">
    <property type="entry name" value="Glyco_trans_1"/>
</dbReference>
<dbReference type="EMBL" id="SBIW01000001">
    <property type="protein sequence ID" value="RWY57344.1"/>
    <property type="molecule type" value="Genomic_DNA"/>
</dbReference>
<gene>
    <name evidence="3" type="ORF">EPL05_02080</name>
</gene>
<name>A0A3S3V777_9SPHI</name>
<dbReference type="SUPFAM" id="SSF53756">
    <property type="entry name" value="UDP-Glycosyltransferase/glycogen phosphorylase"/>
    <property type="match status" value="1"/>
</dbReference>
<dbReference type="Gene3D" id="3.40.50.2000">
    <property type="entry name" value="Glycogen Phosphorylase B"/>
    <property type="match status" value="2"/>
</dbReference>